<dbReference type="AlphaFoldDB" id="A0A9W9HLH6"/>
<dbReference type="GO" id="GO:0102193">
    <property type="term" value="F:protein-ribulosamine 3-kinase activity"/>
    <property type="evidence" value="ECO:0007669"/>
    <property type="project" value="UniProtKB-EC"/>
</dbReference>
<gene>
    <name evidence="3" type="ORF">N7482_010165</name>
</gene>
<dbReference type="GeneID" id="81431465"/>
<reference evidence="3" key="1">
    <citation type="submission" date="2022-11" db="EMBL/GenBank/DDBJ databases">
        <authorList>
            <person name="Petersen C."/>
        </authorList>
    </citation>
    <scope>NUCLEOTIDE SEQUENCE</scope>
    <source>
        <strain evidence="3">IBT 26290</strain>
    </source>
</reference>
<protein>
    <recommendedName>
        <fullName evidence="1">protein-ribulosamine 3-kinase</fullName>
        <ecNumber evidence="1">2.7.1.172</ecNumber>
    </recommendedName>
</protein>
<dbReference type="InterPro" id="IPR016477">
    <property type="entry name" value="Fructo-/Ketosamine-3-kinase"/>
</dbReference>
<dbReference type="PANTHER" id="PTHR12149:SF8">
    <property type="entry name" value="PROTEIN-RIBULOSAMINE 3-KINASE"/>
    <property type="match status" value="1"/>
</dbReference>
<dbReference type="SUPFAM" id="SSF56112">
    <property type="entry name" value="Protein kinase-like (PK-like)"/>
    <property type="match status" value="1"/>
</dbReference>
<dbReference type="PANTHER" id="PTHR12149">
    <property type="entry name" value="FRUCTOSAMINE 3 KINASE-RELATED PROTEIN"/>
    <property type="match status" value="1"/>
</dbReference>
<comment type="catalytic activity">
    <reaction evidence="2">
        <text>N(6)-D-ribulosyl-L-lysyl-[protein] + ATP = N(6)-(3-O-phospho-D-ribulosyl)-L-lysyl-[protein] + ADP + H(+)</text>
        <dbReference type="Rhea" id="RHEA:48432"/>
        <dbReference type="Rhea" id="RHEA-COMP:12103"/>
        <dbReference type="Rhea" id="RHEA-COMP:12104"/>
        <dbReference type="ChEBI" id="CHEBI:15378"/>
        <dbReference type="ChEBI" id="CHEBI:30616"/>
        <dbReference type="ChEBI" id="CHEBI:90418"/>
        <dbReference type="ChEBI" id="CHEBI:90420"/>
        <dbReference type="ChEBI" id="CHEBI:456216"/>
        <dbReference type="EC" id="2.7.1.172"/>
    </reaction>
    <physiologicalReaction direction="left-to-right" evidence="2">
        <dbReference type="Rhea" id="RHEA:48433"/>
    </physiologicalReaction>
</comment>
<dbReference type="EMBL" id="JAPQKN010000008">
    <property type="protein sequence ID" value="KAJ5150913.1"/>
    <property type="molecule type" value="Genomic_DNA"/>
</dbReference>
<proteinExistence type="predicted"/>
<dbReference type="RefSeq" id="XP_056538246.1">
    <property type="nucleotide sequence ID" value="XM_056692289.1"/>
</dbReference>
<sequence length="337" mass="38580">MDESLDPSIIAVLQVGCKVISVTPHGKGSWSAGYKVDVDVNGEEKEYFVKWQILYGNNHQEMALGEYESQKELAKYLPDNVIVPLAHGTLENDPSASFYLTTFRNLSDRTPQPAQLVEVLEKLHNNSLSPNGKFGFHVTTFNGVMPIVHDWCDTWEEYFARQLQFDIKWEQSIRGADPEFDAVADEFFQRVIPRLLRPLETGGRSIKPSLVHGNLWHGNAQIDMATQHLMLFDSCCCYAHNEFDLGMMRQPRYRFTGEHADRYREVIRPSEPVEDFDDRNALYAMHDNLINSGLHEHRAFLRGQVKEEMQRLIAKHPNGIDGSNAGSMYLIPRKRIG</sequence>
<dbReference type="EC" id="2.7.1.172" evidence="1"/>
<evidence type="ECO:0000313" key="3">
    <source>
        <dbReference type="EMBL" id="KAJ5150913.1"/>
    </source>
</evidence>
<dbReference type="Gene3D" id="3.90.1200.10">
    <property type="match status" value="1"/>
</dbReference>
<dbReference type="OrthoDB" id="5772781at2759"/>
<name>A0A9W9HLH6_9EURO</name>
<evidence type="ECO:0000256" key="1">
    <source>
        <dbReference type="ARBA" id="ARBA00011961"/>
    </source>
</evidence>
<organism evidence="3 4">
    <name type="scientific">Penicillium canariense</name>
    <dbReference type="NCBI Taxonomy" id="189055"/>
    <lineage>
        <taxon>Eukaryota</taxon>
        <taxon>Fungi</taxon>
        <taxon>Dikarya</taxon>
        <taxon>Ascomycota</taxon>
        <taxon>Pezizomycotina</taxon>
        <taxon>Eurotiomycetes</taxon>
        <taxon>Eurotiomycetidae</taxon>
        <taxon>Eurotiales</taxon>
        <taxon>Aspergillaceae</taxon>
        <taxon>Penicillium</taxon>
    </lineage>
</organism>
<keyword evidence="4" id="KW-1185">Reference proteome</keyword>
<evidence type="ECO:0000256" key="2">
    <source>
        <dbReference type="ARBA" id="ARBA00048655"/>
    </source>
</evidence>
<comment type="caution">
    <text evidence="3">The sequence shown here is derived from an EMBL/GenBank/DDBJ whole genome shotgun (WGS) entry which is preliminary data.</text>
</comment>
<dbReference type="InterPro" id="IPR011009">
    <property type="entry name" value="Kinase-like_dom_sf"/>
</dbReference>
<accession>A0A9W9HLH6</accession>
<dbReference type="Proteomes" id="UP001149163">
    <property type="component" value="Unassembled WGS sequence"/>
</dbReference>
<dbReference type="Pfam" id="PF03881">
    <property type="entry name" value="Fructosamin_kin"/>
    <property type="match status" value="1"/>
</dbReference>
<reference evidence="3" key="2">
    <citation type="journal article" date="2023" name="IMA Fungus">
        <title>Comparative genomic study of the Penicillium genus elucidates a diverse pangenome and 15 lateral gene transfer events.</title>
        <authorList>
            <person name="Petersen C."/>
            <person name="Sorensen T."/>
            <person name="Nielsen M.R."/>
            <person name="Sondergaard T.E."/>
            <person name="Sorensen J.L."/>
            <person name="Fitzpatrick D.A."/>
            <person name="Frisvad J.C."/>
            <person name="Nielsen K.L."/>
        </authorList>
    </citation>
    <scope>NUCLEOTIDE SEQUENCE</scope>
    <source>
        <strain evidence="3">IBT 26290</strain>
    </source>
</reference>
<evidence type="ECO:0000313" key="4">
    <source>
        <dbReference type="Proteomes" id="UP001149163"/>
    </source>
</evidence>